<reference evidence="1" key="1">
    <citation type="submission" date="2020-07" db="EMBL/GenBank/DDBJ databases">
        <title>Huge and variable diversity of episymbiotic CPR bacteria and DPANN archaea in groundwater ecosystems.</title>
        <authorList>
            <person name="He C.Y."/>
            <person name="Keren R."/>
            <person name="Whittaker M."/>
            <person name="Farag I.F."/>
            <person name="Doudna J."/>
            <person name="Cate J.H.D."/>
            <person name="Banfield J.F."/>
        </authorList>
    </citation>
    <scope>NUCLEOTIDE SEQUENCE</scope>
    <source>
        <strain evidence="1">NC_groundwater_1860_Pr3_B-0.1um_51_7</strain>
    </source>
</reference>
<gene>
    <name evidence="1" type="ORF">HZB08_01310</name>
</gene>
<dbReference type="Proteomes" id="UP000808761">
    <property type="component" value="Unassembled WGS sequence"/>
</dbReference>
<dbReference type="Gene3D" id="2.160.10.10">
    <property type="entry name" value="Hexapeptide repeat proteins"/>
    <property type="match status" value="1"/>
</dbReference>
<comment type="caution">
    <text evidence="1">The sequence shown here is derived from an EMBL/GenBank/DDBJ whole genome shotgun (WGS) entry which is preliminary data.</text>
</comment>
<dbReference type="InterPro" id="IPR011004">
    <property type="entry name" value="Trimer_LpxA-like_sf"/>
</dbReference>
<proteinExistence type="predicted"/>
<feature type="non-terminal residue" evidence="1">
    <location>
        <position position="1"/>
    </location>
</feature>
<dbReference type="EMBL" id="JACRKR010000066">
    <property type="protein sequence ID" value="MBI5078646.1"/>
    <property type="molecule type" value="Genomic_DNA"/>
</dbReference>
<name>A0A9D6YVS1_UNCSA</name>
<evidence type="ECO:0000313" key="2">
    <source>
        <dbReference type="Proteomes" id="UP000808761"/>
    </source>
</evidence>
<protein>
    <submittedName>
        <fullName evidence="1">Uncharacterized protein</fullName>
    </submittedName>
</protein>
<dbReference type="AlphaFoldDB" id="A0A9D6YVS1"/>
<accession>A0A9D6YVS1</accession>
<sequence>SDNVVCSETQIVNSVVGSFCHIGKKVRVQNNSIIANRCVVRSAAEVPARTRLQPNSVF</sequence>
<organism evidence="1 2">
    <name type="scientific">Candidatus Saganbacteria bacterium</name>
    <dbReference type="NCBI Taxonomy" id="2575572"/>
    <lineage>
        <taxon>Bacteria</taxon>
        <taxon>Bacillati</taxon>
        <taxon>Saganbacteria</taxon>
    </lineage>
</organism>
<evidence type="ECO:0000313" key="1">
    <source>
        <dbReference type="EMBL" id="MBI5078646.1"/>
    </source>
</evidence>
<dbReference type="SUPFAM" id="SSF51161">
    <property type="entry name" value="Trimeric LpxA-like enzymes"/>
    <property type="match status" value="1"/>
</dbReference>